<feature type="region of interest" description="Disordered" evidence="1">
    <location>
        <begin position="361"/>
        <end position="386"/>
    </location>
</feature>
<protein>
    <submittedName>
        <fullName evidence="3">Uncharacterized protein</fullName>
    </submittedName>
</protein>
<dbReference type="Proteomes" id="UP000035642">
    <property type="component" value="Unassembled WGS sequence"/>
</dbReference>
<name>A0A0K0DCT6_ANGCA</name>
<keyword evidence="2" id="KW-1185">Reference proteome</keyword>
<dbReference type="STRING" id="6313.A0A0K0DCT6"/>
<accession>A0A0K0DCT6</accession>
<evidence type="ECO:0000313" key="3">
    <source>
        <dbReference type="WBParaSite" id="ACAC_0000843301-mRNA-1"/>
    </source>
</evidence>
<sequence>MRLIYVFLLVEYSAQVHERTVWEEAPVDFIPPPNWDNYELPRPIKQYMEYEWSLSSYTNECEDEQSLKIVPVYFWPGDQVDLPCLMCELAFVFNGKMKMWGKAVDVLKFLEDPKASPASQGVYFCYDSQSRSHTTIFYVVMAITPPVRMSDMKGVLSRLFESLYDMDILSRLLVIKQVVDDVNFVTLLLNIQMAELEVFSQCQERCAMSFTGRYYRQLPILLDLNVKNEYSRNFIFEFKLGRNAAETARNMDDVCGEADGCYDTKDYGFIRANFNWRYHFVPNIRHEAPKQCHGGKEGFCEKNYFTQVDSEKDCTLDFCRKEFKESKIELNLALEIRWEPWGECVGGRQLQKREDSSALLSGTKIRLPNSGPKTQQRPRLDDETQRTIRPRAVYV</sequence>
<reference evidence="2" key="1">
    <citation type="submission" date="2012-09" db="EMBL/GenBank/DDBJ databases">
        <authorList>
            <person name="Martin A.A."/>
        </authorList>
    </citation>
    <scope>NUCLEOTIDE SEQUENCE</scope>
</reference>
<evidence type="ECO:0000256" key="1">
    <source>
        <dbReference type="SAM" id="MobiDB-lite"/>
    </source>
</evidence>
<dbReference type="AlphaFoldDB" id="A0A0K0DCT6"/>
<evidence type="ECO:0000313" key="2">
    <source>
        <dbReference type="Proteomes" id="UP000035642"/>
    </source>
</evidence>
<dbReference type="Gene3D" id="1.10.10.1450">
    <property type="match status" value="1"/>
</dbReference>
<dbReference type="WBParaSite" id="ACAC_0000843301-mRNA-1">
    <property type="protein sequence ID" value="ACAC_0000843301-mRNA-1"/>
    <property type="gene ID" value="ACAC_0000843301"/>
</dbReference>
<proteinExistence type="predicted"/>
<organism evidence="2 3">
    <name type="scientific">Angiostrongylus cantonensis</name>
    <name type="common">Rat lungworm</name>
    <dbReference type="NCBI Taxonomy" id="6313"/>
    <lineage>
        <taxon>Eukaryota</taxon>
        <taxon>Metazoa</taxon>
        <taxon>Ecdysozoa</taxon>
        <taxon>Nematoda</taxon>
        <taxon>Chromadorea</taxon>
        <taxon>Rhabditida</taxon>
        <taxon>Rhabditina</taxon>
        <taxon>Rhabditomorpha</taxon>
        <taxon>Strongyloidea</taxon>
        <taxon>Metastrongylidae</taxon>
        <taxon>Angiostrongylus</taxon>
    </lineage>
</organism>
<reference evidence="3" key="2">
    <citation type="submission" date="2017-02" db="UniProtKB">
        <authorList>
            <consortium name="WormBaseParasite"/>
        </authorList>
    </citation>
    <scope>IDENTIFICATION</scope>
</reference>